<dbReference type="Gene3D" id="1.25.40.10">
    <property type="entry name" value="Tetratricopeptide repeat domain"/>
    <property type="match status" value="1"/>
</dbReference>
<sequence length="234" mass="26574">MHTHFGNQVDLAEADSELRQLVRTSHFKDAHDMFDQMPQRDEVSWTNIISGYVNASDSSATLLLFSKMRLQSELRIDPFLLNLGQGLWDRALLDMYMKIGEIWRSCKVFDEVPTRNANEEGLSYFSEMGRSKVEYDSYAYAIALKAHAHSDEDSGCRFVDDNCNDIRSNGGWYAFEISIKSIVVLLDLVRIRDVKEKGSVHGGYFSDGHLLVRICGDFEPETDNCTSILASPKI</sequence>
<protein>
    <recommendedName>
        <fullName evidence="4">Pentatricopeptide repeat-containing protein</fullName>
    </recommendedName>
</protein>
<dbReference type="Proteomes" id="UP001642487">
    <property type="component" value="Chromosome 4"/>
</dbReference>
<dbReference type="EMBL" id="OZ021738">
    <property type="protein sequence ID" value="CAK9320682.1"/>
    <property type="molecule type" value="Genomic_DNA"/>
</dbReference>
<evidence type="ECO:0000313" key="2">
    <source>
        <dbReference type="EMBL" id="CAK9320682.1"/>
    </source>
</evidence>
<dbReference type="Pfam" id="PF01535">
    <property type="entry name" value="PPR"/>
    <property type="match status" value="1"/>
</dbReference>
<organism evidence="2 3">
    <name type="scientific">Citrullus colocynthis</name>
    <name type="common">colocynth</name>
    <dbReference type="NCBI Taxonomy" id="252529"/>
    <lineage>
        <taxon>Eukaryota</taxon>
        <taxon>Viridiplantae</taxon>
        <taxon>Streptophyta</taxon>
        <taxon>Embryophyta</taxon>
        <taxon>Tracheophyta</taxon>
        <taxon>Spermatophyta</taxon>
        <taxon>Magnoliopsida</taxon>
        <taxon>eudicotyledons</taxon>
        <taxon>Gunneridae</taxon>
        <taxon>Pentapetalae</taxon>
        <taxon>rosids</taxon>
        <taxon>fabids</taxon>
        <taxon>Cucurbitales</taxon>
        <taxon>Cucurbitaceae</taxon>
        <taxon>Benincaseae</taxon>
        <taxon>Citrullus</taxon>
    </lineage>
</organism>
<evidence type="ECO:0000313" key="3">
    <source>
        <dbReference type="Proteomes" id="UP001642487"/>
    </source>
</evidence>
<evidence type="ECO:0000256" key="1">
    <source>
        <dbReference type="ARBA" id="ARBA00022737"/>
    </source>
</evidence>
<dbReference type="InterPro" id="IPR046960">
    <property type="entry name" value="PPR_At4g14850-like_plant"/>
</dbReference>
<dbReference type="InterPro" id="IPR011990">
    <property type="entry name" value="TPR-like_helical_dom_sf"/>
</dbReference>
<keyword evidence="1" id="KW-0677">Repeat</keyword>
<name>A0ABP0YL72_9ROSI</name>
<dbReference type="PANTHER" id="PTHR47926:SF347">
    <property type="entry name" value="PENTATRICOPEPTIDE REPEAT-CONTAINING PROTEIN"/>
    <property type="match status" value="1"/>
</dbReference>
<dbReference type="InterPro" id="IPR002885">
    <property type="entry name" value="PPR_rpt"/>
</dbReference>
<evidence type="ECO:0008006" key="4">
    <source>
        <dbReference type="Google" id="ProtNLM"/>
    </source>
</evidence>
<reference evidence="2 3" key="1">
    <citation type="submission" date="2024-03" db="EMBL/GenBank/DDBJ databases">
        <authorList>
            <person name="Gkanogiannis A."/>
            <person name="Becerra Lopez-Lavalle L."/>
        </authorList>
    </citation>
    <scope>NUCLEOTIDE SEQUENCE [LARGE SCALE GENOMIC DNA]</scope>
</reference>
<gene>
    <name evidence="2" type="ORF">CITCOLO1_LOCUS12737</name>
</gene>
<accession>A0ABP0YL72</accession>
<proteinExistence type="predicted"/>
<dbReference type="PANTHER" id="PTHR47926">
    <property type="entry name" value="PENTATRICOPEPTIDE REPEAT-CONTAINING PROTEIN"/>
    <property type="match status" value="1"/>
</dbReference>
<keyword evidence="3" id="KW-1185">Reference proteome</keyword>